<comment type="caution">
    <text evidence="2">The sequence shown here is derived from an EMBL/GenBank/DDBJ whole genome shotgun (WGS) entry which is preliminary data.</text>
</comment>
<proteinExistence type="predicted"/>
<dbReference type="RefSeq" id="WP_186941411.1">
    <property type="nucleotide sequence ID" value="NZ_JACOGA010000005.1"/>
</dbReference>
<feature type="transmembrane region" description="Helical" evidence="1">
    <location>
        <begin position="115"/>
        <end position="133"/>
    </location>
</feature>
<dbReference type="EMBL" id="JACOGA010000005">
    <property type="protein sequence ID" value="MBC3873382.1"/>
    <property type="molecule type" value="Genomic_DNA"/>
</dbReference>
<gene>
    <name evidence="2" type="ORF">H8K55_07280</name>
</gene>
<keyword evidence="1" id="KW-0472">Membrane</keyword>
<keyword evidence="1" id="KW-0812">Transmembrane</keyword>
<protein>
    <submittedName>
        <fullName evidence="2">Zinc ribbon domain-containing protein</fullName>
    </submittedName>
</protein>
<reference evidence="2 3" key="1">
    <citation type="submission" date="2020-08" db="EMBL/GenBank/DDBJ databases">
        <title>Novel species isolated from subtropical streams in China.</title>
        <authorList>
            <person name="Lu H."/>
        </authorList>
    </citation>
    <scope>NUCLEOTIDE SEQUENCE [LARGE SCALE GENOMIC DNA]</scope>
    <source>
        <strain evidence="2 3">LX15W</strain>
    </source>
</reference>
<evidence type="ECO:0000313" key="2">
    <source>
        <dbReference type="EMBL" id="MBC3873382.1"/>
    </source>
</evidence>
<dbReference type="Proteomes" id="UP000624279">
    <property type="component" value="Unassembled WGS sequence"/>
</dbReference>
<organism evidence="2 3">
    <name type="scientific">Undibacterium flavidum</name>
    <dbReference type="NCBI Taxonomy" id="2762297"/>
    <lineage>
        <taxon>Bacteria</taxon>
        <taxon>Pseudomonadati</taxon>
        <taxon>Pseudomonadota</taxon>
        <taxon>Betaproteobacteria</taxon>
        <taxon>Burkholderiales</taxon>
        <taxon>Oxalobacteraceae</taxon>
        <taxon>Undibacterium</taxon>
    </lineage>
</organism>
<accession>A0ABR6YAZ4</accession>
<sequence>MNIVLFPFMVLAAIGFILSLAAHLASLTGIQVPGGEAVWSLHMGIFVVWIPTVLISSRLTKNTNQRDFWKATLGGCPLWMRRALYGIFAYAIVNFLYFMFVASRHEAAGSEIRGFSGHWMVFYGAAFATMYSVRRAPHLLRDRKCSNGHAVPPSAQFCQECGIKLLSPNADA</sequence>
<feature type="transmembrane region" description="Helical" evidence="1">
    <location>
        <begin position="37"/>
        <end position="56"/>
    </location>
</feature>
<evidence type="ECO:0000256" key="1">
    <source>
        <dbReference type="SAM" id="Phobius"/>
    </source>
</evidence>
<feature type="transmembrane region" description="Helical" evidence="1">
    <location>
        <begin position="83"/>
        <end position="103"/>
    </location>
</feature>
<evidence type="ECO:0000313" key="3">
    <source>
        <dbReference type="Proteomes" id="UP000624279"/>
    </source>
</evidence>
<keyword evidence="1" id="KW-1133">Transmembrane helix</keyword>
<keyword evidence="3" id="KW-1185">Reference proteome</keyword>
<name>A0ABR6YAZ4_9BURK</name>